<dbReference type="PANTHER" id="PTHR45772:SF7">
    <property type="entry name" value="AMINO ACID ABC TRANSPORTER ATP-BINDING PROTEIN"/>
    <property type="match status" value="1"/>
</dbReference>
<dbReference type="GO" id="GO:0015192">
    <property type="term" value="F:L-phenylalanine transmembrane transporter activity"/>
    <property type="evidence" value="ECO:0007669"/>
    <property type="project" value="TreeGrafter"/>
</dbReference>
<evidence type="ECO:0000313" key="5">
    <source>
        <dbReference type="EMBL" id="AXF56060.1"/>
    </source>
</evidence>
<dbReference type="GO" id="GO:0016887">
    <property type="term" value="F:ATP hydrolysis activity"/>
    <property type="evidence" value="ECO:0007669"/>
    <property type="project" value="InterPro"/>
</dbReference>
<dbReference type="CDD" id="cd03219">
    <property type="entry name" value="ABC_Mj1267_LivG_branched"/>
    <property type="match status" value="1"/>
</dbReference>
<organism evidence="5 6">
    <name type="scientific">Salicibibacter kimchii</name>
    <dbReference type="NCBI Taxonomy" id="2099786"/>
    <lineage>
        <taxon>Bacteria</taxon>
        <taxon>Bacillati</taxon>
        <taxon>Bacillota</taxon>
        <taxon>Bacilli</taxon>
        <taxon>Bacillales</taxon>
        <taxon>Bacillaceae</taxon>
        <taxon>Salicibibacter</taxon>
    </lineage>
</organism>
<dbReference type="Proteomes" id="UP000252100">
    <property type="component" value="Chromosome"/>
</dbReference>
<keyword evidence="1" id="KW-0813">Transport</keyword>
<dbReference type="OrthoDB" id="9805514at2"/>
<dbReference type="InterPro" id="IPR051120">
    <property type="entry name" value="ABC_AA/LPS_Transport"/>
</dbReference>
<dbReference type="SUPFAM" id="SSF52540">
    <property type="entry name" value="P-loop containing nucleoside triphosphate hydrolases"/>
    <property type="match status" value="1"/>
</dbReference>
<protein>
    <submittedName>
        <fullName evidence="5">ABC transporter ATP-binding protein</fullName>
    </submittedName>
</protein>
<evidence type="ECO:0000313" key="6">
    <source>
        <dbReference type="Proteomes" id="UP000252100"/>
    </source>
</evidence>
<dbReference type="PANTHER" id="PTHR45772">
    <property type="entry name" value="CONSERVED COMPONENT OF ABC TRANSPORTER FOR NATURAL AMINO ACIDS-RELATED"/>
    <property type="match status" value="1"/>
</dbReference>
<evidence type="ECO:0000256" key="3">
    <source>
        <dbReference type="ARBA" id="ARBA00022840"/>
    </source>
</evidence>
<dbReference type="GO" id="GO:0015808">
    <property type="term" value="P:L-alanine transport"/>
    <property type="evidence" value="ECO:0007669"/>
    <property type="project" value="TreeGrafter"/>
</dbReference>
<evidence type="ECO:0000259" key="4">
    <source>
        <dbReference type="PROSITE" id="PS50893"/>
    </source>
</evidence>
<dbReference type="Gene3D" id="3.40.50.300">
    <property type="entry name" value="P-loop containing nucleotide triphosphate hydrolases"/>
    <property type="match status" value="1"/>
</dbReference>
<keyword evidence="3 5" id="KW-0067">ATP-binding</keyword>
<name>A0A345BYM9_9BACI</name>
<dbReference type="GO" id="GO:0005524">
    <property type="term" value="F:ATP binding"/>
    <property type="evidence" value="ECO:0007669"/>
    <property type="project" value="UniProtKB-KW"/>
</dbReference>
<dbReference type="GO" id="GO:0005886">
    <property type="term" value="C:plasma membrane"/>
    <property type="evidence" value="ECO:0007669"/>
    <property type="project" value="TreeGrafter"/>
</dbReference>
<dbReference type="InterPro" id="IPR003593">
    <property type="entry name" value="AAA+_ATPase"/>
</dbReference>
<evidence type="ECO:0000256" key="2">
    <source>
        <dbReference type="ARBA" id="ARBA00022741"/>
    </source>
</evidence>
<dbReference type="InterPro" id="IPR027417">
    <property type="entry name" value="P-loop_NTPase"/>
</dbReference>
<feature type="domain" description="ABC transporter" evidence="4">
    <location>
        <begin position="21"/>
        <end position="264"/>
    </location>
</feature>
<evidence type="ECO:0000256" key="1">
    <source>
        <dbReference type="ARBA" id="ARBA00022448"/>
    </source>
</evidence>
<dbReference type="InterPro" id="IPR003439">
    <property type="entry name" value="ABC_transporter-like_ATP-bd"/>
</dbReference>
<dbReference type="PROSITE" id="PS50893">
    <property type="entry name" value="ABC_TRANSPORTER_2"/>
    <property type="match status" value="1"/>
</dbReference>
<sequence length="264" mass="29387">MRRILSNNEKNINQSHDQPALEVRNVSKAFGGVNAINEVSLVVDSGRSGVMIGPNGAGKTTLFNLITGEALLDDGEIYIFGENVTKAPVQRRSELGLARTYQISNLFHELTVEENLYLGLKGKERDTKRLFSFVIPWFKNQERIYKVQDVAESVGLEQKLDTIVSNLSHGEQRQLELGMALAPDPKIVLFDEPMAGLSPSERSFMKKLIGRLASQKIILAIEHDMDFALSLTNHVTVMHQGAVLAQGTPEDIKQNEDVLTIYKL</sequence>
<keyword evidence="6" id="KW-1185">Reference proteome</keyword>
<keyword evidence="2" id="KW-0547">Nucleotide-binding</keyword>
<dbReference type="Pfam" id="PF00005">
    <property type="entry name" value="ABC_tran"/>
    <property type="match status" value="1"/>
</dbReference>
<dbReference type="SMART" id="SM00382">
    <property type="entry name" value="AAA"/>
    <property type="match status" value="1"/>
</dbReference>
<dbReference type="GO" id="GO:0042941">
    <property type="term" value="P:D-alanine transmembrane transport"/>
    <property type="evidence" value="ECO:0007669"/>
    <property type="project" value="TreeGrafter"/>
</dbReference>
<dbReference type="GO" id="GO:0015188">
    <property type="term" value="F:L-isoleucine transmembrane transporter activity"/>
    <property type="evidence" value="ECO:0007669"/>
    <property type="project" value="TreeGrafter"/>
</dbReference>
<accession>A0A345BYM9</accession>
<dbReference type="GO" id="GO:0005304">
    <property type="term" value="F:L-valine transmembrane transporter activity"/>
    <property type="evidence" value="ECO:0007669"/>
    <property type="project" value="TreeGrafter"/>
</dbReference>
<dbReference type="GO" id="GO:1903805">
    <property type="term" value="P:L-valine import across plasma membrane"/>
    <property type="evidence" value="ECO:0007669"/>
    <property type="project" value="TreeGrafter"/>
</dbReference>
<reference evidence="5 6" key="1">
    <citation type="journal article" date="2018" name="J. Microbiol.">
        <title>Salicibibacter kimchii gen. nov., sp. nov., a moderately halophilic and alkalitolerant bacterium in the family Bacillaceae, isolated from kimchi.</title>
        <authorList>
            <person name="Jang J.Y."/>
            <person name="Oh Y.J."/>
            <person name="Lim S.K."/>
            <person name="Park H.K."/>
            <person name="Lee C."/>
            <person name="Kim J.Y."/>
            <person name="Lee M.A."/>
            <person name="Choi H.J."/>
        </authorList>
    </citation>
    <scope>NUCLEOTIDE SEQUENCE [LARGE SCALE GENOMIC DNA]</scope>
    <source>
        <strain evidence="5 6">NKC1-1</strain>
    </source>
</reference>
<dbReference type="RefSeq" id="WP_114372510.1">
    <property type="nucleotide sequence ID" value="NZ_CP031092.1"/>
</dbReference>
<dbReference type="GO" id="GO:1903806">
    <property type="term" value="P:L-isoleucine import across plasma membrane"/>
    <property type="evidence" value="ECO:0007669"/>
    <property type="project" value="TreeGrafter"/>
</dbReference>
<gene>
    <name evidence="5" type="ORF">DT065_08505</name>
</gene>
<proteinExistence type="predicted"/>
<dbReference type="AlphaFoldDB" id="A0A345BYM9"/>
<dbReference type="EMBL" id="CP031092">
    <property type="protein sequence ID" value="AXF56060.1"/>
    <property type="molecule type" value="Genomic_DNA"/>
</dbReference>
<dbReference type="KEGG" id="rue:DT065_08505"/>